<evidence type="ECO:0000313" key="2">
    <source>
        <dbReference type="EMBL" id="HBH1541587.1"/>
    </source>
</evidence>
<proteinExistence type="inferred from homology"/>
<sequence>MLNNRDLLMANMLNTIVPISRFNKGEANKIFDEVKKSGSKIVVKNNIPTCVLITPEKYEEMINAIEDYKLLLETEKRMKNINEEELISQSELMKDLDISEKDLENIEVDFE</sequence>
<comment type="caution">
    <text evidence="2">The sequence shown here is derived from an EMBL/GenBank/DDBJ whole genome shotgun (WGS) entry which is preliminary data.</text>
</comment>
<dbReference type="RefSeq" id="WP_009894885.1">
    <property type="nucleotide sequence ID" value="NZ_BIQW01000005.1"/>
</dbReference>
<dbReference type="EMBL" id="DAEPXK010000008">
    <property type="protein sequence ID" value="HBH1541587.1"/>
    <property type="molecule type" value="Genomic_DNA"/>
</dbReference>
<reference evidence="2" key="1">
    <citation type="journal article" date="2018" name="Genome Biol.">
        <title>SKESA: strategic k-mer extension for scrupulous assemblies.</title>
        <authorList>
            <person name="Souvorov A."/>
            <person name="Agarwala R."/>
            <person name="Lipman D.J."/>
        </authorList>
    </citation>
    <scope>NUCLEOTIDE SEQUENCE</scope>
    <source>
        <strain evidence="2">HN1000</strain>
    </source>
</reference>
<gene>
    <name evidence="2" type="ORF">KRM00_001049</name>
</gene>
<dbReference type="AlphaFoldDB" id="A0AAN5VKB3"/>
<evidence type="ECO:0000313" key="3">
    <source>
        <dbReference type="Proteomes" id="UP000878956"/>
    </source>
</evidence>
<protein>
    <submittedName>
        <fullName evidence="2">Type II toxin-antitoxin system Phd/YefM family antitoxin</fullName>
    </submittedName>
</protein>
<dbReference type="InterPro" id="IPR036165">
    <property type="entry name" value="YefM-like_sf"/>
</dbReference>
<name>A0AAN5VKB3_CLODI</name>
<organism evidence="2 3">
    <name type="scientific">Clostridioides difficile</name>
    <name type="common">Peptoclostridium difficile</name>
    <dbReference type="NCBI Taxonomy" id="1496"/>
    <lineage>
        <taxon>Bacteria</taxon>
        <taxon>Bacillati</taxon>
        <taxon>Bacillota</taxon>
        <taxon>Clostridia</taxon>
        <taxon>Peptostreptococcales</taxon>
        <taxon>Peptostreptococcaceae</taxon>
        <taxon>Clostridioides</taxon>
    </lineage>
</organism>
<dbReference type="Proteomes" id="UP000878956">
    <property type="component" value="Unassembled WGS sequence"/>
</dbReference>
<accession>A0AAN5VKB3</accession>
<dbReference type="SUPFAM" id="SSF143120">
    <property type="entry name" value="YefM-like"/>
    <property type="match status" value="1"/>
</dbReference>
<comment type="similarity">
    <text evidence="1">Belongs to the phD/YefM antitoxin family.</text>
</comment>
<evidence type="ECO:0000256" key="1">
    <source>
        <dbReference type="ARBA" id="ARBA00009981"/>
    </source>
</evidence>
<reference evidence="2" key="2">
    <citation type="submission" date="2021-06" db="EMBL/GenBank/DDBJ databases">
        <authorList>
            <consortium name="NCBI Pathogen Detection Project"/>
        </authorList>
    </citation>
    <scope>NUCLEOTIDE SEQUENCE</scope>
    <source>
        <strain evidence="2">HN1000</strain>
    </source>
</reference>